<sequence length="425" mass="46955">MANGVFHTGYRTVIELSHADLGNPDRPGLLEEITQPIDKRDRELLECLEHHNDGICQAEEDGEHTPWMTIQRRPVNGHVVLVAAHLPLRRTPTAEESDKHKAMKERIARSAERHGLAAEVEARSADGKVRSDVLVTGPGGRRIGWEAQYAPITASTVRRRSQASADAGIVPLWVTTSDRAALIDRAPWARVDDFTWKEIASPRTMLVRAGVRHLQRWKCLPSSERPCPDTGSACGRFHVQWVLPALCLPPKPHTDVDHLVAASADGEYLPMQIPSQRDSRSSSRMWVPAGDRDQWLEIFGPAEAADTASADAEQPLAFTEQELDATCHYGDETFVFNDPRPRRGDAAGTGLHTFDDVPPRLFVIPNLTQRLQATMEQRLAAAACQLCKPWEVGPCAGCGTPIHRYGAGSRHACEHCRAKVLAGRH</sequence>
<dbReference type="EMBL" id="JBHEZX010000001">
    <property type="protein sequence ID" value="MFC1408167.1"/>
    <property type="molecule type" value="Genomic_DNA"/>
</dbReference>
<dbReference type="InterPro" id="IPR010330">
    <property type="entry name" value="CoiA_nuc"/>
</dbReference>
<protein>
    <recommendedName>
        <fullName evidence="1">Competence protein CoiA nuclease-like domain-containing protein</fullName>
    </recommendedName>
</protein>
<evidence type="ECO:0000313" key="3">
    <source>
        <dbReference type="Proteomes" id="UP001592582"/>
    </source>
</evidence>
<gene>
    <name evidence="2" type="ORF">ACEZDG_02600</name>
</gene>
<dbReference type="RefSeq" id="WP_380501739.1">
    <property type="nucleotide sequence ID" value="NZ_JBHEZX010000001.1"/>
</dbReference>
<name>A0ABV6V395_9ACTN</name>
<feature type="domain" description="Competence protein CoiA nuclease-like" evidence="1">
    <location>
        <begin position="96"/>
        <end position="182"/>
    </location>
</feature>
<accession>A0ABV6V395</accession>
<evidence type="ECO:0000259" key="1">
    <source>
        <dbReference type="Pfam" id="PF06054"/>
    </source>
</evidence>
<keyword evidence="3" id="KW-1185">Reference proteome</keyword>
<organism evidence="2 3">
    <name type="scientific">Streptacidiphilus alkalitolerans</name>
    <dbReference type="NCBI Taxonomy" id="3342712"/>
    <lineage>
        <taxon>Bacteria</taxon>
        <taxon>Bacillati</taxon>
        <taxon>Actinomycetota</taxon>
        <taxon>Actinomycetes</taxon>
        <taxon>Kitasatosporales</taxon>
        <taxon>Streptomycetaceae</taxon>
        <taxon>Streptacidiphilus</taxon>
    </lineage>
</organism>
<evidence type="ECO:0000313" key="2">
    <source>
        <dbReference type="EMBL" id="MFC1408167.1"/>
    </source>
</evidence>
<comment type="caution">
    <text evidence="2">The sequence shown here is derived from an EMBL/GenBank/DDBJ whole genome shotgun (WGS) entry which is preliminary data.</text>
</comment>
<dbReference type="Pfam" id="PF06054">
    <property type="entry name" value="CoiA_nuc"/>
    <property type="match status" value="1"/>
</dbReference>
<proteinExistence type="predicted"/>
<dbReference type="Proteomes" id="UP001592582">
    <property type="component" value="Unassembled WGS sequence"/>
</dbReference>
<reference evidence="2 3" key="1">
    <citation type="submission" date="2024-09" db="EMBL/GenBank/DDBJ databases">
        <authorList>
            <person name="Lee S.D."/>
        </authorList>
    </citation>
    <scope>NUCLEOTIDE SEQUENCE [LARGE SCALE GENOMIC DNA]</scope>
    <source>
        <strain evidence="2 3">N1-1</strain>
    </source>
</reference>